<reference evidence="3" key="1">
    <citation type="submission" date="2010-06" db="EMBL/GenBank/DDBJ databases">
        <authorList>
            <person name="Muzny D."/>
            <person name="Qin X."/>
            <person name="Buhay C."/>
            <person name="Dugan-Rocha S."/>
            <person name="Ding Y."/>
            <person name="Chen G."/>
            <person name="Hawes A."/>
            <person name="Holder M."/>
            <person name="Jhangiani S."/>
            <person name="Johnson A."/>
            <person name="Khan Z."/>
            <person name="Li Z."/>
            <person name="Liu W."/>
            <person name="Liu X."/>
            <person name="Perez L."/>
            <person name="Shen H."/>
            <person name="Wang Q."/>
            <person name="Watt J."/>
            <person name="Xi L."/>
            <person name="Xin Y."/>
            <person name="Zhou J."/>
            <person name="Deng J."/>
            <person name="Jiang H."/>
            <person name="Liu Y."/>
            <person name="Qu J."/>
            <person name="Song X.-Z."/>
            <person name="Zhang L."/>
            <person name="Villasana D."/>
            <person name="Johnson A."/>
            <person name="Liu J."/>
            <person name="Liyanage D."/>
            <person name="Lorensuhewa L."/>
            <person name="Robinson T."/>
            <person name="Song A."/>
            <person name="Song B.-B."/>
            <person name="Dinh H."/>
            <person name="Thornton R."/>
            <person name="Coyle M."/>
            <person name="Francisco L."/>
            <person name="Jackson L."/>
            <person name="Javaid M."/>
            <person name="Korchina V."/>
            <person name="Kovar C."/>
            <person name="Mata R."/>
            <person name="Mathew T."/>
            <person name="Ngo R."/>
            <person name="Nguyen L."/>
            <person name="Nguyen N."/>
            <person name="Okwuonu G."/>
            <person name="Ongeri F."/>
            <person name="Pham C."/>
            <person name="Simmons D."/>
            <person name="Wilczek-Boney K."/>
            <person name="Hale W."/>
            <person name="Jakkamsetti A."/>
            <person name="Pham P."/>
            <person name="Ruth R."/>
            <person name="San Lucas F."/>
            <person name="Warren J."/>
            <person name="Zhang J."/>
            <person name="Zhao Z."/>
            <person name="Zhou C."/>
            <person name="Zhu D."/>
            <person name="Lee S."/>
            <person name="Bess C."/>
            <person name="Blankenburg K."/>
            <person name="Forbes L."/>
            <person name="Fu Q."/>
            <person name="Gubbala S."/>
            <person name="Hirani K."/>
            <person name="Jayaseelan J.C."/>
            <person name="Lara F."/>
            <person name="Munidasa M."/>
            <person name="Palculict T."/>
            <person name="Patil S."/>
            <person name="Pu L.-L."/>
            <person name="Saada N."/>
            <person name="Tang L."/>
            <person name="Weissenberger G."/>
            <person name="Zhu Y."/>
            <person name="Hemphill L."/>
            <person name="Shang Y."/>
            <person name="Youmans B."/>
            <person name="Ayvaz T."/>
            <person name="Ross M."/>
            <person name="Santibanez J."/>
            <person name="Aqrawi P."/>
            <person name="Gross S."/>
            <person name="Joshi V."/>
            <person name="Fowler G."/>
            <person name="Nazareth L."/>
            <person name="Reid J."/>
            <person name="Worley K."/>
            <person name="Petrosino J."/>
            <person name="Highlander S."/>
            <person name="Gibbs R."/>
        </authorList>
    </citation>
    <scope>NUCLEOTIDE SEQUENCE [LARGE SCALE GENOMIC DNA]</scope>
    <source>
        <strain evidence="3">DSM 20601</strain>
    </source>
</reference>
<sequence length="95" mass="11106">MNEVVLDCFLFHFIKKGCYVMLEKSKIERLNLLARKKKVGTLTLQEKKEQAILREEYLKNFRTHMRGTIENTTVIDPKGNDVTPAKVKALKKKKK</sequence>
<dbReference type="Proteomes" id="UP000010119">
    <property type="component" value="Unassembled WGS sequence"/>
</dbReference>
<organism evidence="3 4">
    <name type="scientific">Listeria grayi DSM 20601</name>
    <dbReference type="NCBI Taxonomy" id="525367"/>
    <lineage>
        <taxon>Bacteria</taxon>
        <taxon>Bacillati</taxon>
        <taxon>Bacillota</taxon>
        <taxon>Bacilli</taxon>
        <taxon>Bacillales</taxon>
        <taxon>Listeriaceae</taxon>
        <taxon>Listeria</taxon>
    </lineage>
</organism>
<dbReference type="InterPro" id="IPR009242">
    <property type="entry name" value="DUF896"/>
</dbReference>
<dbReference type="EMBL" id="ACCR02000005">
    <property type="protein sequence ID" value="EFI83429.1"/>
    <property type="molecule type" value="Genomic_DNA"/>
</dbReference>
<name>D7UYL2_LISGR</name>
<dbReference type="SUPFAM" id="SSF158221">
    <property type="entry name" value="YnzC-like"/>
    <property type="match status" value="1"/>
</dbReference>
<dbReference type="PANTHER" id="PTHR37300:SF1">
    <property type="entry name" value="UPF0291 PROTEIN YNZC"/>
    <property type="match status" value="1"/>
</dbReference>
<evidence type="ECO:0000313" key="3">
    <source>
        <dbReference type="EMBL" id="EFI83429.1"/>
    </source>
</evidence>
<comment type="caution">
    <text evidence="3">The sequence shown here is derived from an EMBL/GenBank/DDBJ whole genome shotgun (WGS) entry which is preliminary data.</text>
</comment>
<dbReference type="HAMAP" id="MF_01103">
    <property type="entry name" value="UPF0291"/>
    <property type="match status" value="1"/>
</dbReference>
<dbReference type="Pfam" id="PF05979">
    <property type="entry name" value="DUF896"/>
    <property type="match status" value="1"/>
</dbReference>
<gene>
    <name evidence="3" type="ORF">HMPREF0556_12114</name>
</gene>
<proteinExistence type="inferred from homology"/>
<dbReference type="AlphaFoldDB" id="D7UYL2"/>
<dbReference type="PANTHER" id="PTHR37300">
    <property type="entry name" value="UPF0291 PROTEIN CBO2609/CLC_2481"/>
    <property type="match status" value="1"/>
</dbReference>
<protein>
    <recommendedName>
        <fullName evidence="2">UPF0291 protein HMPREF0556_12114</fullName>
    </recommendedName>
</protein>
<keyword evidence="4" id="KW-1185">Reference proteome</keyword>
<dbReference type="eggNOG" id="COG4224">
    <property type="taxonomic scope" value="Bacteria"/>
</dbReference>
<evidence type="ECO:0000313" key="4">
    <source>
        <dbReference type="Proteomes" id="UP000010119"/>
    </source>
</evidence>
<evidence type="ECO:0000256" key="1">
    <source>
        <dbReference type="ARBA" id="ARBA00022490"/>
    </source>
</evidence>
<dbReference type="STRING" id="525367.HMPREF0556_12114"/>
<dbReference type="GO" id="GO:0005737">
    <property type="term" value="C:cytoplasm"/>
    <property type="evidence" value="ECO:0007669"/>
    <property type="project" value="UniProtKB-SubCell"/>
</dbReference>
<dbReference type="Gene3D" id="1.10.287.540">
    <property type="entry name" value="Helix hairpin bin"/>
    <property type="match status" value="1"/>
</dbReference>
<accession>D7UYL2</accession>
<comment type="subcellular location">
    <subcellularLocation>
        <location evidence="2">Cytoplasm</location>
    </subcellularLocation>
</comment>
<dbReference type="HOGENOM" id="CLU_173137_0_0_9"/>
<comment type="similarity">
    <text evidence="2">Belongs to the UPF0291 family.</text>
</comment>
<keyword evidence="1 2" id="KW-0963">Cytoplasm</keyword>
<evidence type="ECO:0000256" key="2">
    <source>
        <dbReference type="HAMAP-Rule" id="MF_01103"/>
    </source>
</evidence>